<comment type="caution">
    <text evidence="1">The sequence shown here is derived from an EMBL/GenBank/DDBJ whole genome shotgun (WGS) entry which is preliminary data.</text>
</comment>
<dbReference type="Proteomes" id="UP000265801">
    <property type="component" value="Unassembled WGS sequence"/>
</dbReference>
<dbReference type="AlphaFoldDB" id="A0A3A1QR07"/>
<gene>
    <name evidence="1" type="ORF">D3H55_22835</name>
</gene>
<proteinExistence type="predicted"/>
<dbReference type="RefSeq" id="WP_119549630.1">
    <property type="nucleotide sequence ID" value="NZ_QXIR01000053.1"/>
</dbReference>
<dbReference type="OrthoDB" id="2884105at2"/>
<evidence type="ECO:0000313" key="1">
    <source>
        <dbReference type="EMBL" id="RIW27628.1"/>
    </source>
</evidence>
<reference evidence="1 2" key="1">
    <citation type="submission" date="2018-09" db="EMBL/GenBank/DDBJ databases">
        <title>Bacillus saliacetes sp. nov., isolated from Thai shrimp paste (Ka-pi).</title>
        <authorList>
            <person name="Daroonpunt R."/>
            <person name="Tanasupawat S."/>
            <person name="Yiamsombut S."/>
        </authorList>
    </citation>
    <scope>NUCLEOTIDE SEQUENCE [LARGE SCALE GENOMIC DNA]</scope>
    <source>
        <strain evidence="1 2">SKP7-4</strain>
    </source>
</reference>
<name>A0A3A1QR07_9BACI</name>
<dbReference type="EMBL" id="QXIR01000053">
    <property type="protein sequence ID" value="RIW27628.1"/>
    <property type="molecule type" value="Genomic_DNA"/>
</dbReference>
<evidence type="ECO:0000313" key="2">
    <source>
        <dbReference type="Proteomes" id="UP000265801"/>
    </source>
</evidence>
<sequence length="147" mass="16953">MEKSWFELNDVDRKGNDIKIKCEGIDDKELAHFGGLDLHVKAVKTLISNANGTSFPEKEGDYSIGDKVVALYLNEIGELIRNLSSERDYLDGYTNMELVENFMEHWKENQEVLSVVQRDDALIKQDNERVREEEDAIWDDIMSGLKK</sequence>
<accession>A0A3A1QR07</accession>
<keyword evidence="2" id="KW-1185">Reference proteome</keyword>
<organism evidence="1 2">
    <name type="scientific">Bacillus salacetis</name>
    <dbReference type="NCBI Taxonomy" id="2315464"/>
    <lineage>
        <taxon>Bacteria</taxon>
        <taxon>Bacillati</taxon>
        <taxon>Bacillota</taxon>
        <taxon>Bacilli</taxon>
        <taxon>Bacillales</taxon>
        <taxon>Bacillaceae</taxon>
        <taxon>Bacillus</taxon>
    </lineage>
</organism>
<protein>
    <submittedName>
        <fullName evidence="1">Uncharacterized protein</fullName>
    </submittedName>
</protein>